<sequence length="336" mass="37189">MKKYALFSIVSSLTLLGCSSTEPQPSANQDEALTSIELAPNKQAPARVLLRGQIVVGHESRTIQPCNSNATYWLNLPEPVRNIAQSMATKPYQPMYAEVFGYFEPATTGFAEEFGSQFIVTEFNIITAENPNRCDQPTRDARAFGNEPSWSAGITDNAITLMQLGKETQVFPVVNLEQDTKGMRYDLTQGRLEISNKVCRDTMSDSIYGWSAQLTTKDQTYVGCSTDSNDSSDLSAGEYFQSIDNTTHLTLSLRPDHQAETRYSYTDGSDDVVESGYWQTLESGLVQVTSVTYQGQKIIATREFELKIDTLSTEHETINGATYPLTNGGLTLKKAQ</sequence>
<keyword evidence="2" id="KW-1185">Reference proteome</keyword>
<accession>A0A4Y3HVT4</accession>
<comment type="caution">
    <text evidence="1">The sequence shown here is derived from an EMBL/GenBank/DDBJ whole genome shotgun (WGS) entry which is preliminary data.</text>
</comment>
<dbReference type="OrthoDB" id="5348860at2"/>
<evidence type="ECO:0000313" key="1">
    <source>
        <dbReference type="EMBL" id="GEA51216.1"/>
    </source>
</evidence>
<dbReference type="EMBL" id="BJLF01000009">
    <property type="protein sequence ID" value="GEA51216.1"/>
    <property type="molecule type" value="Genomic_DNA"/>
</dbReference>
<protein>
    <recommendedName>
        <fullName evidence="3">Lipoprotein</fullName>
    </recommendedName>
</protein>
<dbReference type="PROSITE" id="PS51257">
    <property type="entry name" value="PROKAR_LIPOPROTEIN"/>
    <property type="match status" value="1"/>
</dbReference>
<evidence type="ECO:0000313" key="2">
    <source>
        <dbReference type="Proteomes" id="UP000318717"/>
    </source>
</evidence>
<reference evidence="1 2" key="1">
    <citation type="submission" date="2019-06" db="EMBL/GenBank/DDBJ databases">
        <title>Whole genome shotgun sequence of Vibrio inusitatus NBRC 102082.</title>
        <authorList>
            <person name="Hosoyama A."/>
            <person name="Uohara A."/>
            <person name="Ohji S."/>
            <person name="Ichikawa N."/>
        </authorList>
    </citation>
    <scope>NUCLEOTIDE SEQUENCE [LARGE SCALE GENOMIC DNA]</scope>
    <source>
        <strain evidence="1 2">NBRC 102082</strain>
    </source>
</reference>
<dbReference type="AlphaFoldDB" id="A0A4Y3HVT4"/>
<name>A0A4Y3HVT4_9VIBR</name>
<gene>
    <name evidence="1" type="ORF">VIN01S_20200</name>
</gene>
<proteinExistence type="predicted"/>
<organism evidence="1 2">
    <name type="scientific">Vibrio inusitatus NBRC 102082</name>
    <dbReference type="NCBI Taxonomy" id="1219070"/>
    <lineage>
        <taxon>Bacteria</taxon>
        <taxon>Pseudomonadati</taxon>
        <taxon>Pseudomonadota</taxon>
        <taxon>Gammaproteobacteria</taxon>
        <taxon>Vibrionales</taxon>
        <taxon>Vibrionaceae</taxon>
        <taxon>Vibrio</taxon>
    </lineage>
</organism>
<evidence type="ECO:0008006" key="3">
    <source>
        <dbReference type="Google" id="ProtNLM"/>
    </source>
</evidence>
<dbReference type="RefSeq" id="WP_141345542.1">
    <property type="nucleotide sequence ID" value="NZ_BJLF01000009.1"/>
</dbReference>
<dbReference type="Proteomes" id="UP000318717">
    <property type="component" value="Unassembled WGS sequence"/>
</dbReference>